<dbReference type="EMBL" id="WUPT01000002">
    <property type="protein sequence ID" value="MXQ08218.1"/>
    <property type="molecule type" value="Genomic_DNA"/>
</dbReference>
<evidence type="ECO:0000313" key="2">
    <source>
        <dbReference type="EMBL" id="MXQ08218.1"/>
    </source>
</evidence>
<protein>
    <submittedName>
        <fullName evidence="2">DUF1761 family protein</fullName>
    </submittedName>
</protein>
<dbReference type="RefSeq" id="WP_160764159.1">
    <property type="nucleotide sequence ID" value="NZ_WUPT01000002.1"/>
</dbReference>
<organism evidence="2 3">
    <name type="scientific">Kangsaoukella pontilimi</name>
    <dbReference type="NCBI Taxonomy" id="2691042"/>
    <lineage>
        <taxon>Bacteria</taxon>
        <taxon>Pseudomonadati</taxon>
        <taxon>Pseudomonadota</taxon>
        <taxon>Alphaproteobacteria</taxon>
        <taxon>Rhodobacterales</taxon>
        <taxon>Paracoccaceae</taxon>
        <taxon>Kangsaoukella</taxon>
    </lineage>
</organism>
<evidence type="ECO:0000256" key="1">
    <source>
        <dbReference type="SAM" id="Phobius"/>
    </source>
</evidence>
<sequence>MGLLSVVAAAVAAWIFGAVWYGIIGKQWMEASGLTEETVNRKHPAPYIVSFICTLLVAGMTRHIFSGSGIETVGAGVISGLGLGLFVAAPWVATNVMFSERPRSLIWMDGAYPTIGMAIMGAVLVLF</sequence>
<accession>A0A7C9N0M4</accession>
<feature type="transmembrane region" description="Helical" evidence="1">
    <location>
        <begin position="105"/>
        <end position="126"/>
    </location>
</feature>
<dbReference type="Pfam" id="PF08570">
    <property type="entry name" value="DUF1761"/>
    <property type="match status" value="1"/>
</dbReference>
<proteinExistence type="predicted"/>
<keyword evidence="3" id="KW-1185">Reference proteome</keyword>
<name>A0A7C9N0M4_9RHOB</name>
<evidence type="ECO:0000313" key="3">
    <source>
        <dbReference type="Proteomes" id="UP000480350"/>
    </source>
</evidence>
<dbReference type="Proteomes" id="UP000480350">
    <property type="component" value="Unassembled WGS sequence"/>
</dbReference>
<gene>
    <name evidence="2" type="ORF">GQ651_10225</name>
</gene>
<reference evidence="2 3" key="2">
    <citation type="submission" date="2020-03" db="EMBL/GenBank/DDBJ databases">
        <title>Kangsaoukella pontilimi gen. nov., sp. nov., a new member of the family Rhodobacteraceae isolated from a tidal mudflat.</title>
        <authorList>
            <person name="Kim I.S."/>
        </authorList>
    </citation>
    <scope>NUCLEOTIDE SEQUENCE [LARGE SCALE GENOMIC DNA]</scope>
    <source>
        <strain evidence="2 3">GH1-50</strain>
    </source>
</reference>
<keyword evidence="1" id="KW-1133">Transmembrane helix</keyword>
<keyword evidence="1" id="KW-0472">Membrane</keyword>
<dbReference type="AlphaFoldDB" id="A0A7C9N0M4"/>
<reference evidence="2 3" key="1">
    <citation type="submission" date="2019-12" db="EMBL/GenBank/DDBJ databases">
        <authorList>
            <person name="Lee S.D."/>
        </authorList>
    </citation>
    <scope>NUCLEOTIDE SEQUENCE [LARGE SCALE GENOMIC DNA]</scope>
    <source>
        <strain evidence="2 3">GH1-50</strain>
    </source>
</reference>
<feature type="transmembrane region" description="Helical" evidence="1">
    <location>
        <begin position="77"/>
        <end position="98"/>
    </location>
</feature>
<feature type="transmembrane region" description="Helical" evidence="1">
    <location>
        <begin position="45"/>
        <end position="65"/>
    </location>
</feature>
<keyword evidence="1" id="KW-0812">Transmembrane</keyword>
<dbReference type="InterPro" id="IPR013879">
    <property type="entry name" value="DUF1761"/>
</dbReference>
<comment type="caution">
    <text evidence="2">The sequence shown here is derived from an EMBL/GenBank/DDBJ whole genome shotgun (WGS) entry which is preliminary data.</text>
</comment>
<feature type="transmembrane region" description="Helical" evidence="1">
    <location>
        <begin position="6"/>
        <end position="24"/>
    </location>
</feature>